<proteinExistence type="predicted"/>
<name>A0A3N1HKE6_9ACTN</name>
<protein>
    <submittedName>
        <fullName evidence="4">Glycerol-3-phosphate cytidylyltransferase</fullName>
    </submittedName>
</protein>
<reference evidence="4 5" key="1">
    <citation type="journal article" date="2015" name="Stand. Genomic Sci.">
        <title>Genomic Encyclopedia of Bacterial and Archaeal Type Strains, Phase III: the genomes of soil and plant-associated and newly described type strains.</title>
        <authorList>
            <person name="Whitman W.B."/>
            <person name="Woyke T."/>
            <person name="Klenk H.P."/>
            <person name="Zhou Y."/>
            <person name="Lilburn T.G."/>
            <person name="Beck B.J."/>
            <person name="De Vos P."/>
            <person name="Vandamme P."/>
            <person name="Eisen J.A."/>
            <person name="Garrity G."/>
            <person name="Hugenholtz P."/>
            <person name="Kyrpides N.C."/>
        </authorList>
    </citation>
    <scope>NUCLEOTIDE SEQUENCE [LARGE SCALE GENOMIC DNA]</scope>
    <source>
        <strain evidence="4 5">CECT 7306</strain>
    </source>
</reference>
<dbReference type="NCBIfam" id="TIGR00125">
    <property type="entry name" value="cyt_tran_rel"/>
    <property type="match status" value="1"/>
</dbReference>
<evidence type="ECO:0000256" key="2">
    <source>
        <dbReference type="ARBA" id="ARBA00022695"/>
    </source>
</evidence>
<keyword evidence="1 4" id="KW-0808">Transferase</keyword>
<keyword evidence="2 4" id="KW-0548">Nucleotidyltransferase</keyword>
<dbReference type="EMBL" id="RJKN01000005">
    <property type="protein sequence ID" value="ROP43008.1"/>
    <property type="molecule type" value="Genomic_DNA"/>
</dbReference>
<comment type="caution">
    <text evidence="4">The sequence shown here is derived from an EMBL/GenBank/DDBJ whole genome shotgun (WGS) entry which is preliminary data.</text>
</comment>
<evidence type="ECO:0000313" key="5">
    <source>
        <dbReference type="Proteomes" id="UP000276232"/>
    </source>
</evidence>
<feature type="domain" description="Cytidyltransferase-like" evidence="3">
    <location>
        <begin position="39"/>
        <end position="164"/>
    </location>
</feature>
<organism evidence="4 5">
    <name type="scientific">Pseudokineococcus lusitanus</name>
    <dbReference type="NCBI Taxonomy" id="763993"/>
    <lineage>
        <taxon>Bacteria</taxon>
        <taxon>Bacillati</taxon>
        <taxon>Actinomycetota</taxon>
        <taxon>Actinomycetes</taxon>
        <taxon>Kineosporiales</taxon>
        <taxon>Kineosporiaceae</taxon>
        <taxon>Pseudokineococcus</taxon>
    </lineage>
</organism>
<dbReference type="SUPFAM" id="SSF52374">
    <property type="entry name" value="Nucleotidylyl transferase"/>
    <property type="match status" value="1"/>
</dbReference>
<dbReference type="InterPro" id="IPR050385">
    <property type="entry name" value="Archaeal_FAD_synthase"/>
</dbReference>
<dbReference type="GO" id="GO:0016779">
    <property type="term" value="F:nucleotidyltransferase activity"/>
    <property type="evidence" value="ECO:0007669"/>
    <property type="project" value="UniProtKB-KW"/>
</dbReference>
<dbReference type="Pfam" id="PF01467">
    <property type="entry name" value="CTP_transf_like"/>
    <property type="match status" value="1"/>
</dbReference>
<gene>
    <name evidence="4" type="ORF">EDC03_2302</name>
</gene>
<evidence type="ECO:0000256" key="1">
    <source>
        <dbReference type="ARBA" id="ARBA00022679"/>
    </source>
</evidence>
<sequence>MSVPRSRAGAVVGDRPTVTTEDRAAVEGGTTVREVVGYLPGAFDMFHVGHLRIIRRAQEHCTRLVVGVVTDEVMVSSKGKAPVVPLDERVEVVQAVTGVHEVVPDTSADKTVAWRKQPYDVLFKGDDWRGTPKGDRLEADMAALGVRVVYFPYTTQTSSTLLRRSLTAAL</sequence>
<evidence type="ECO:0000259" key="3">
    <source>
        <dbReference type="Pfam" id="PF01467"/>
    </source>
</evidence>
<dbReference type="InterPro" id="IPR014729">
    <property type="entry name" value="Rossmann-like_a/b/a_fold"/>
</dbReference>
<evidence type="ECO:0000313" key="4">
    <source>
        <dbReference type="EMBL" id="ROP43008.1"/>
    </source>
</evidence>
<dbReference type="AlphaFoldDB" id="A0A3N1HKE6"/>
<accession>A0A3N1HKE6</accession>
<keyword evidence="5" id="KW-1185">Reference proteome</keyword>
<dbReference type="Proteomes" id="UP000276232">
    <property type="component" value="Unassembled WGS sequence"/>
</dbReference>
<dbReference type="PANTHER" id="PTHR43793:SF1">
    <property type="entry name" value="FAD SYNTHASE"/>
    <property type="match status" value="1"/>
</dbReference>
<dbReference type="InParanoid" id="A0A3N1HKE6"/>
<dbReference type="Gene3D" id="3.40.50.620">
    <property type="entry name" value="HUPs"/>
    <property type="match status" value="1"/>
</dbReference>
<dbReference type="PANTHER" id="PTHR43793">
    <property type="entry name" value="FAD SYNTHASE"/>
    <property type="match status" value="1"/>
</dbReference>
<dbReference type="InterPro" id="IPR004821">
    <property type="entry name" value="Cyt_trans-like"/>
</dbReference>